<dbReference type="GO" id="GO:0051920">
    <property type="term" value="F:peroxiredoxin activity"/>
    <property type="evidence" value="ECO:0007669"/>
    <property type="project" value="InterPro"/>
</dbReference>
<dbReference type="InterPro" id="IPR003779">
    <property type="entry name" value="CMD-like"/>
</dbReference>
<dbReference type="NCBIfam" id="TIGR00778">
    <property type="entry name" value="ahpD_dom"/>
    <property type="match status" value="1"/>
</dbReference>
<name>A0A4Q9UYZ8_9ACTO</name>
<dbReference type="SUPFAM" id="SSF69118">
    <property type="entry name" value="AhpD-like"/>
    <property type="match status" value="1"/>
</dbReference>
<dbReference type="Gene3D" id="1.20.1290.10">
    <property type="entry name" value="AhpD-like"/>
    <property type="match status" value="1"/>
</dbReference>
<dbReference type="InterPro" id="IPR029032">
    <property type="entry name" value="AhpD-like"/>
</dbReference>
<protein>
    <submittedName>
        <fullName evidence="2">Carboxymuconolactone decarboxylase family protein</fullName>
    </submittedName>
</protein>
<feature type="domain" description="Carboxymuconolactone decarboxylase-like" evidence="1">
    <location>
        <begin position="10"/>
        <end position="96"/>
    </location>
</feature>
<accession>A0A4Q9UYZ8</accession>
<organism evidence="2 3">
    <name type="scientific">Arcanobacterium bovis</name>
    <dbReference type="NCBI Taxonomy" id="2529275"/>
    <lineage>
        <taxon>Bacteria</taxon>
        <taxon>Bacillati</taxon>
        <taxon>Actinomycetota</taxon>
        <taxon>Actinomycetes</taxon>
        <taxon>Actinomycetales</taxon>
        <taxon>Actinomycetaceae</taxon>
        <taxon>Arcanobacterium</taxon>
    </lineage>
</organism>
<dbReference type="InterPro" id="IPR004675">
    <property type="entry name" value="AhpD_core"/>
</dbReference>
<comment type="caution">
    <text evidence="2">The sequence shown here is derived from an EMBL/GenBank/DDBJ whole genome shotgun (WGS) entry which is preliminary data.</text>
</comment>
<dbReference type="Proteomes" id="UP000293036">
    <property type="component" value="Unassembled WGS sequence"/>
</dbReference>
<evidence type="ECO:0000313" key="2">
    <source>
        <dbReference type="EMBL" id="TBW20847.1"/>
    </source>
</evidence>
<dbReference type="EMBL" id="SJDT01000007">
    <property type="protein sequence ID" value="TBW20847.1"/>
    <property type="molecule type" value="Genomic_DNA"/>
</dbReference>
<dbReference type="OrthoDB" id="9801997at2"/>
<dbReference type="AlphaFoldDB" id="A0A4Q9UYZ8"/>
<dbReference type="PANTHER" id="PTHR35446:SF2">
    <property type="entry name" value="CARBOXYMUCONOLACTONE DECARBOXYLASE-LIKE DOMAIN-CONTAINING PROTEIN"/>
    <property type="match status" value="1"/>
</dbReference>
<dbReference type="Pfam" id="PF02627">
    <property type="entry name" value="CMD"/>
    <property type="match status" value="1"/>
</dbReference>
<proteinExistence type="predicted"/>
<evidence type="ECO:0000313" key="3">
    <source>
        <dbReference type="Proteomes" id="UP000293036"/>
    </source>
</evidence>
<keyword evidence="3" id="KW-1185">Reference proteome</keyword>
<dbReference type="PANTHER" id="PTHR35446">
    <property type="entry name" value="SI:CH211-175M2.5"/>
    <property type="match status" value="1"/>
</dbReference>
<dbReference type="RefSeq" id="WP_131282182.1">
    <property type="nucleotide sequence ID" value="NZ_JBHSLR010000003.1"/>
</dbReference>
<gene>
    <name evidence="2" type="ORF">EZJ44_07930</name>
</gene>
<sequence>MKLYLDKTFPQIYEALNNVSEISKQVSNEVGLDPTTVELALIRASQLNQCATCLSVHIPRALQAGLPQQKIDLLPSWREARDTYSDEDRAAIELAETITLLPPREKNSKAAQRAAEVFSREQVAALEWSIILINAYNRISIMSEHPVRKAR</sequence>
<evidence type="ECO:0000259" key="1">
    <source>
        <dbReference type="Pfam" id="PF02627"/>
    </source>
</evidence>
<reference evidence="2 3" key="1">
    <citation type="submission" date="2019-02" db="EMBL/GenBank/DDBJ databases">
        <title>Arcanobacterium bovis sp. nov., isolated from the milk of a cow with mastitis.</title>
        <authorList>
            <person name="Sammra O."/>
            <person name="Foster G."/>
            <person name="Hassan A."/>
            <person name="Alssahen M."/>
            <person name="Laemmler C."/>
            <person name="Borowiak M."/>
            <person name="Malorny B."/>
            <person name="Abdulmawjood A."/>
        </authorList>
    </citation>
    <scope>NUCLEOTIDE SEQUENCE [LARGE SCALE GENOMIC DNA]</scope>
    <source>
        <strain evidence="2 3">C605018/01/1</strain>
    </source>
</reference>